<dbReference type="Proteomes" id="UP000799444">
    <property type="component" value="Unassembled WGS sequence"/>
</dbReference>
<dbReference type="SUPFAM" id="SSF118116">
    <property type="entry name" value="DNA mismatch repair protein MutL"/>
    <property type="match status" value="1"/>
</dbReference>
<dbReference type="InterPro" id="IPR013507">
    <property type="entry name" value="DNA_mismatch_S5_2-like"/>
</dbReference>
<dbReference type="InterPro" id="IPR037198">
    <property type="entry name" value="MutL_C_sf"/>
</dbReference>
<dbReference type="InterPro" id="IPR014721">
    <property type="entry name" value="Ribsml_uS5_D2-typ_fold_subgr"/>
</dbReference>
<dbReference type="AlphaFoldDB" id="A0A9P4V0L7"/>
<dbReference type="Gene3D" id="3.30.565.10">
    <property type="entry name" value="Histidine kinase-like ATPase, C-terminal domain"/>
    <property type="match status" value="1"/>
</dbReference>
<dbReference type="Pfam" id="PF13589">
    <property type="entry name" value="HATPase_c_3"/>
    <property type="match status" value="1"/>
</dbReference>
<keyword evidence="8" id="KW-1185">Reference proteome</keyword>
<dbReference type="FunFam" id="3.30.1370.100:FF:000001">
    <property type="entry name" value="Mismatch repair endonuclease pms1, putative"/>
    <property type="match status" value="1"/>
</dbReference>
<dbReference type="Pfam" id="PF08676">
    <property type="entry name" value="MutL_C"/>
    <property type="match status" value="1"/>
</dbReference>
<dbReference type="InterPro" id="IPR042121">
    <property type="entry name" value="MutL_C_regsub"/>
</dbReference>
<dbReference type="SUPFAM" id="SSF54211">
    <property type="entry name" value="Ribosomal protein S5 domain 2-like"/>
    <property type="match status" value="1"/>
</dbReference>
<evidence type="ECO:0000256" key="3">
    <source>
        <dbReference type="ARBA" id="ARBA00070941"/>
    </source>
</evidence>
<comment type="similarity">
    <text evidence="1">Belongs to the DNA mismatch repair MutL/HexB family.</text>
</comment>
<feature type="compositionally biased region" description="Acidic residues" evidence="4">
    <location>
        <begin position="631"/>
        <end position="650"/>
    </location>
</feature>
<dbReference type="Pfam" id="PF01119">
    <property type="entry name" value="DNA_mis_repair"/>
    <property type="match status" value="1"/>
</dbReference>
<evidence type="ECO:0000313" key="8">
    <source>
        <dbReference type="Proteomes" id="UP000799444"/>
    </source>
</evidence>
<feature type="compositionally biased region" description="Polar residues" evidence="4">
    <location>
        <begin position="400"/>
        <end position="418"/>
    </location>
</feature>
<dbReference type="Gene3D" id="3.30.230.10">
    <property type="match status" value="1"/>
</dbReference>
<dbReference type="NCBIfam" id="TIGR00585">
    <property type="entry name" value="mutl"/>
    <property type="match status" value="1"/>
</dbReference>
<feature type="compositionally biased region" description="Basic residues" evidence="4">
    <location>
        <begin position="445"/>
        <end position="454"/>
    </location>
</feature>
<dbReference type="SMART" id="SM00853">
    <property type="entry name" value="MutL_C"/>
    <property type="match status" value="1"/>
</dbReference>
<evidence type="ECO:0000256" key="2">
    <source>
        <dbReference type="ARBA" id="ARBA00022763"/>
    </source>
</evidence>
<proteinExistence type="inferred from homology"/>
<dbReference type="GO" id="GO:0140664">
    <property type="term" value="F:ATP-dependent DNA damage sensor activity"/>
    <property type="evidence" value="ECO:0007669"/>
    <property type="project" value="InterPro"/>
</dbReference>
<evidence type="ECO:0000259" key="5">
    <source>
        <dbReference type="SMART" id="SM00853"/>
    </source>
</evidence>
<dbReference type="Gene3D" id="3.30.1370.100">
    <property type="entry name" value="MutL, C-terminal domain, regulatory subdomain"/>
    <property type="match status" value="1"/>
</dbReference>
<dbReference type="SMART" id="SM01340">
    <property type="entry name" value="DNA_mis_repair"/>
    <property type="match status" value="1"/>
</dbReference>
<feature type="region of interest" description="Disordered" evidence="4">
    <location>
        <begin position="240"/>
        <end position="261"/>
    </location>
</feature>
<feature type="region of interest" description="Disordered" evidence="4">
    <location>
        <begin position="438"/>
        <end position="485"/>
    </location>
</feature>
<dbReference type="InterPro" id="IPR002099">
    <property type="entry name" value="MutL/Mlh/PMS"/>
</dbReference>
<dbReference type="CDD" id="cd03484">
    <property type="entry name" value="MutL_Trans_hPMS_2_like"/>
    <property type="match status" value="1"/>
</dbReference>
<dbReference type="InterPro" id="IPR014790">
    <property type="entry name" value="MutL_C"/>
</dbReference>
<evidence type="ECO:0000313" key="7">
    <source>
        <dbReference type="EMBL" id="KAF2732193.1"/>
    </source>
</evidence>
<keyword evidence="2" id="KW-0227">DNA damage</keyword>
<comment type="caution">
    <text evidence="7">The sequence shown here is derived from an EMBL/GenBank/DDBJ whole genome shotgun (WGS) entry which is preliminary data.</text>
</comment>
<evidence type="ECO:0000256" key="4">
    <source>
        <dbReference type="SAM" id="MobiDB-lite"/>
    </source>
</evidence>
<evidence type="ECO:0000256" key="1">
    <source>
        <dbReference type="ARBA" id="ARBA00006082"/>
    </source>
</evidence>
<dbReference type="InterPro" id="IPR014762">
    <property type="entry name" value="DNA_mismatch_repair_CS"/>
</dbReference>
<dbReference type="InterPro" id="IPR020568">
    <property type="entry name" value="Ribosomal_Su5_D2-typ_SF"/>
</dbReference>
<dbReference type="GO" id="GO:0005524">
    <property type="term" value="F:ATP binding"/>
    <property type="evidence" value="ECO:0007669"/>
    <property type="project" value="InterPro"/>
</dbReference>
<dbReference type="PANTHER" id="PTHR10073">
    <property type="entry name" value="DNA MISMATCH REPAIR PROTEIN MLH, PMS, MUTL"/>
    <property type="match status" value="1"/>
</dbReference>
<dbReference type="InterPro" id="IPR038973">
    <property type="entry name" value="MutL/Mlh/Pms-like"/>
</dbReference>
<dbReference type="FunFam" id="3.30.230.10:FF:000120">
    <property type="entry name" value="Mismatch repair endonuclease PMS2"/>
    <property type="match status" value="1"/>
</dbReference>
<evidence type="ECO:0000259" key="6">
    <source>
        <dbReference type="SMART" id="SM01340"/>
    </source>
</evidence>
<dbReference type="EMBL" id="ML996181">
    <property type="protein sequence ID" value="KAF2732193.1"/>
    <property type="molecule type" value="Genomic_DNA"/>
</dbReference>
<feature type="compositionally biased region" description="Polar residues" evidence="4">
    <location>
        <begin position="243"/>
        <end position="254"/>
    </location>
</feature>
<organism evidence="7 8">
    <name type="scientific">Polyplosphaeria fusca</name>
    <dbReference type="NCBI Taxonomy" id="682080"/>
    <lineage>
        <taxon>Eukaryota</taxon>
        <taxon>Fungi</taxon>
        <taxon>Dikarya</taxon>
        <taxon>Ascomycota</taxon>
        <taxon>Pezizomycotina</taxon>
        <taxon>Dothideomycetes</taxon>
        <taxon>Pleosporomycetidae</taxon>
        <taxon>Pleosporales</taxon>
        <taxon>Tetraplosphaeriaceae</taxon>
        <taxon>Polyplosphaeria</taxon>
    </lineage>
</organism>
<dbReference type="GO" id="GO:0016887">
    <property type="term" value="F:ATP hydrolysis activity"/>
    <property type="evidence" value="ECO:0007669"/>
    <property type="project" value="InterPro"/>
</dbReference>
<dbReference type="SUPFAM" id="SSF55874">
    <property type="entry name" value="ATPase domain of HSP90 chaperone/DNA topoisomerase II/histidine kinase"/>
    <property type="match status" value="1"/>
</dbReference>
<dbReference type="InterPro" id="IPR042120">
    <property type="entry name" value="MutL_C_dimsub"/>
</dbReference>
<dbReference type="GO" id="GO:0000710">
    <property type="term" value="P:meiotic mismatch repair"/>
    <property type="evidence" value="ECO:0007669"/>
    <property type="project" value="UniProtKB-ARBA"/>
</dbReference>
<reference evidence="7" key="1">
    <citation type="journal article" date="2020" name="Stud. Mycol.">
        <title>101 Dothideomycetes genomes: a test case for predicting lifestyles and emergence of pathogens.</title>
        <authorList>
            <person name="Haridas S."/>
            <person name="Albert R."/>
            <person name="Binder M."/>
            <person name="Bloem J."/>
            <person name="Labutti K."/>
            <person name="Salamov A."/>
            <person name="Andreopoulos B."/>
            <person name="Baker S."/>
            <person name="Barry K."/>
            <person name="Bills G."/>
            <person name="Bluhm B."/>
            <person name="Cannon C."/>
            <person name="Castanera R."/>
            <person name="Culley D."/>
            <person name="Daum C."/>
            <person name="Ezra D."/>
            <person name="Gonzalez J."/>
            <person name="Henrissat B."/>
            <person name="Kuo A."/>
            <person name="Liang C."/>
            <person name="Lipzen A."/>
            <person name="Lutzoni F."/>
            <person name="Magnuson J."/>
            <person name="Mondo S."/>
            <person name="Nolan M."/>
            <person name="Ohm R."/>
            <person name="Pangilinan J."/>
            <person name="Park H.-J."/>
            <person name="Ramirez L."/>
            <person name="Alfaro M."/>
            <person name="Sun H."/>
            <person name="Tritt A."/>
            <person name="Yoshinaga Y."/>
            <person name="Zwiers L.-H."/>
            <person name="Turgeon B."/>
            <person name="Goodwin S."/>
            <person name="Spatafora J."/>
            <person name="Crous P."/>
            <person name="Grigoriev I."/>
        </authorList>
    </citation>
    <scope>NUCLEOTIDE SEQUENCE</scope>
    <source>
        <strain evidence="7">CBS 125425</strain>
    </source>
</reference>
<name>A0A9P4V0L7_9PLEO</name>
<dbReference type="GO" id="GO:0032389">
    <property type="term" value="C:MutLalpha complex"/>
    <property type="evidence" value="ECO:0007669"/>
    <property type="project" value="TreeGrafter"/>
</dbReference>
<dbReference type="FunFam" id="3.30.565.10:FF:000014">
    <property type="entry name" value="Mismatch repair endonuclease pms1, putative"/>
    <property type="match status" value="1"/>
</dbReference>
<dbReference type="OrthoDB" id="10263226at2759"/>
<feature type="compositionally biased region" description="Polar residues" evidence="4">
    <location>
        <begin position="673"/>
        <end position="690"/>
    </location>
</feature>
<dbReference type="CDD" id="cd16926">
    <property type="entry name" value="HATPase_MutL-MLH-PMS-like"/>
    <property type="match status" value="1"/>
</dbReference>
<dbReference type="PROSITE" id="PS00058">
    <property type="entry name" value="DNA_MISMATCH_REPAIR_1"/>
    <property type="match status" value="1"/>
</dbReference>
<feature type="domain" description="DNA mismatch repair protein S5" evidence="6">
    <location>
        <begin position="217"/>
        <end position="361"/>
    </location>
</feature>
<feature type="region of interest" description="Disordered" evidence="4">
    <location>
        <begin position="370"/>
        <end position="424"/>
    </location>
</feature>
<feature type="region of interest" description="Disordered" evidence="4">
    <location>
        <begin position="621"/>
        <end position="699"/>
    </location>
</feature>
<dbReference type="InterPro" id="IPR036890">
    <property type="entry name" value="HATPase_C_sf"/>
</dbReference>
<feature type="domain" description="MutL C-terminal dimerisation" evidence="5">
    <location>
        <begin position="830"/>
        <end position="992"/>
    </location>
</feature>
<sequence>MATIKPIEGRSVHQIQSGQVIVDLNSVVKELVENSLDAGATSIEVRFRNNGLDAIEVQDNGAGIAPEDFDTIALKHYTSKLSTYDDLTHLQTFGFRGEALSSLCALSKFHIVTTRAVDGPKGTKLNFEQSGKLKGTSVVAAKQGTTVVVEDLFHNLPVRRKELEKTVKREYNKVLQLLNAYACISVGVKLSVSNQVPKGKKTVAFSTNANPNTKENIANVYGAKTLLALIPLDLRFEMHPSTHPGSTQSAQNRSTQEDNGSREVRIVGHISRPVVGEGRQTPDRQMFFVNSRPCQLPQVSKAFNEVYKSYNITQSPFIFADIRLDTNAYDVNVSPDKRTILLHDQTALLENLKNSLTDLFEAHDQSVPSAQLLGKQVPTFKPPTRLQPESTGASARERSMSTPQESRPATEDPASSDSPEPALPGFVRASLIERFADRDTESRGVRHPVRKRKSVSPERYNTSTGVADSDEASSKEQDVTASEAPAELSQFAQLPQAVRDFNARIASQHAKQVAREISPISPIPEEADEREEERIPAITQIAQKGLTQSTIQNAFDRMRPMRTPAQKATITVGDTTTETIIGSESRASKRARIHIPKFSLDGAPLSETRQRPVFLKSLRGFAAPGTQMEGSNEEDEEDRTAQEVDSESDDNVPSPHPARSPSPQMRAPLSRSFIGTSDAESLRFTSTPTASLDEDKAESEPVIILEQDESCDDEYVDESEKKAHEEAKVAQMIAEAEEAATRPSEYNLKRADKLLSASRKKFKTINLERLVKTSTSAIARQIHHLASSLEQQHDEQQSFDTSTSFELNSRDPEERLSLTVSKADFLSMRIIGQFNLGFILALRAPTAMSPTPDLFIIDQHASDEKYNFERFSNTTVLESQHMVHPRPLELTAVEEEVMLNNEPALTANGFKLSIDTSGALPVGRRAKLTSLPTSKGVTFTPTDLEELLALLLESPLSASDAVDGRYIPRPSKVRKLLASRACRSSVMVGKTLKSAQMARIVANMGGMDKPWSCPHGRPTMRHLFSLEKWEGWGEGDGVAGLGEEREMTDWAAFMDRRRRIEGN</sequence>
<dbReference type="GO" id="GO:0030983">
    <property type="term" value="F:mismatched DNA binding"/>
    <property type="evidence" value="ECO:0007669"/>
    <property type="project" value="InterPro"/>
</dbReference>
<dbReference type="Gene3D" id="3.30.1540.20">
    <property type="entry name" value="MutL, C-terminal domain, dimerisation subdomain"/>
    <property type="match status" value="1"/>
</dbReference>
<accession>A0A9P4V0L7</accession>
<gene>
    <name evidence="7" type="ORF">EJ04DRAFT_497327</name>
</gene>
<protein>
    <recommendedName>
        <fullName evidence="3">DNA mismatch repair protein PMS1</fullName>
    </recommendedName>
</protein>
<dbReference type="PANTHER" id="PTHR10073:SF52">
    <property type="entry name" value="MISMATCH REPAIR ENDONUCLEASE PMS2"/>
    <property type="match status" value="1"/>
</dbReference>